<dbReference type="SUPFAM" id="SSF56112">
    <property type="entry name" value="Protein kinase-like (PK-like)"/>
    <property type="match status" value="1"/>
</dbReference>
<dbReference type="Gene3D" id="1.10.510.10">
    <property type="entry name" value="Transferase(Phosphotransferase) domain 1"/>
    <property type="match status" value="1"/>
</dbReference>
<organism evidence="3 4">
    <name type="scientific">Fusarium oxysporum NRRL 32931</name>
    <dbReference type="NCBI Taxonomy" id="660029"/>
    <lineage>
        <taxon>Eukaryota</taxon>
        <taxon>Fungi</taxon>
        <taxon>Dikarya</taxon>
        <taxon>Ascomycota</taxon>
        <taxon>Pezizomycotina</taxon>
        <taxon>Sordariomycetes</taxon>
        <taxon>Hypocreomycetidae</taxon>
        <taxon>Hypocreales</taxon>
        <taxon>Nectriaceae</taxon>
        <taxon>Fusarium</taxon>
        <taxon>Fusarium oxysporum species complex</taxon>
    </lineage>
</organism>
<accession>W9IVX7</accession>
<dbReference type="AlphaFoldDB" id="W9IVX7"/>
<reference evidence="3 4" key="1">
    <citation type="submission" date="2011-06" db="EMBL/GenBank/DDBJ databases">
        <title>The Genome Sequence of Fusarium oxysporum FOSC 3-a.</title>
        <authorList>
            <consortium name="The Broad Institute Genome Sequencing Platform"/>
            <person name="Ma L.-J."/>
            <person name="Gale L.R."/>
            <person name="Schwartz D.C."/>
            <person name="Zhou S."/>
            <person name="Corby-Kistler H."/>
            <person name="Young S.K."/>
            <person name="Zeng Q."/>
            <person name="Gargeya S."/>
            <person name="Fitzgerald M."/>
            <person name="Haas B."/>
            <person name="Abouelleil A."/>
            <person name="Alvarado L."/>
            <person name="Arachchi H.M."/>
            <person name="Berlin A."/>
            <person name="Brown A."/>
            <person name="Chapman S.B."/>
            <person name="Chen Z."/>
            <person name="Dunbar C."/>
            <person name="Freedman E."/>
            <person name="Gearin G."/>
            <person name="Gellesch M."/>
            <person name="Goldberg J."/>
            <person name="Griggs A."/>
            <person name="Gujja S."/>
            <person name="Heiman D."/>
            <person name="Howarth C."/>
            <person name="Larson L."/>
            <person name="Lui A."/>
            <person name="MacDonald P.J.P."/>
            <person name="Mehta T."/>
            <person name="Montmayeur A."/>
            <person name="Murphy C."/>
            <person name="Neiman D."/>
            <person name="Pearson M."/>
            <person name="Priest M."/>
            <person name="Roberts A."/>
            <person name="Saif S."/>
            <person name="Shea T."/>
            <person name="Shenoy N."/>
            <person name="Sisk P."/>
            <person name="Stolte C."/>
            <person name="Sykes S."/>
            <person name="Wortman J."/>
            <person name="Nusbaum C."/>
            <person name="Birren B."/>
        </authorList>
    </citation>
    <scope>NUCLEOTIDE SEQUENCE [LARGE SCALE GENOMIC DNA]</scope>
    <source>
        <strain evidence="4">FOSC 3-a</strain>
    </source>
</reference>
<feature type="compositionally biased region" description="Basic and acidic residues" evidence="1">
    <location>
        <begin position="8"/>
        <end position="19"/>
    </location>
</feature>
<feature type="compositionally biased region" description="Basic and acidic residues" evidence="1">
    <location>
        <begin position="39"/>
        <end position="51"/>
    </location>
</feature>
<evidence type="ECO:0000259" key="2">
    <source>
        <dbReference type="PROSITE" id="PS50011"/>
    </source>
</evidence>
<sequence length="384" mass="43716">MALGSPGEQHEHGQEERRSVMNNLKTWAEDFDTTLRSIPENERSASSEHSPDYQPTTYNDVERSPYLLRRRRRRAAEPQIDGISSRRDDRREPSDDESTRPPDTPTPAGWSTGQASRRSQRLARRPRGDVLKNAFSVCNRPTQACHPVSHGKWLALLQKQLERSLDEGITRLRQGGTRSVLFQVTLLAYGYTFLGNGTVRAFVSDLTHEAAVYNRLSPLQGRDVPVFLGAIDLRVMDKIYYFVHRVYVVHITFLSWGGDSLADALKTGGFTDKSLQSMAITALRAMHQEGMVHKDVLFSNMLFNREVKRVMMIDFERAVLVKPPRPPLAQLVPNKRRRKPEETECKKTATSSCNIRRVGEGFSKDILDAKMVFWDLDSRYGIAK</sequence>
<evidence type="ECO:0000313" key="4">
    <source>
        <dbReference type="Proteomes" id="UP000030753"/>
    </source>
</evidence>
<dbReference type="InterPro" id="IPR011009">
    <property type="entry name" value="Kinase-like_dom_sf"/>
</dbReference>
<dbReference type="HOGENOM" id="CLU_010672_4_1_1"/>
<feature type="region of interest" description="Disordered" evidence="1">
    <location>
        <begin position="1"/>
        <end position="126"/>
    </location>
</feature>
<evidence type="ECO:0000313" key="3">
    <source>
        <dbReference type="EMBL" id="EWY97450.1"/>
    </source>
</evidence>
<dbReference type="InterPro" id="IPR000719">
    <property type="entry name" value="Prot_kinase_dom"/>
</dbReference>
<dbReference type="GO" id="GO:0005524">
    <property type="term" value="F:ATP binding"/>
    <property type="evidence" value="ECO:0007669"/>
    <property type="project" value="InterPro"/>
</dbReference>
<dbReference type="InterPro" id="IPR052396">
    <property type="entry name" value="Meiotic_Drive_Suppr_Kinase"/>
</dbReference>
<feature type="compositionally biased region" description="Basic and acidic residues" evidence="1">
    <location>
        <begin position="84"/>
        <end position="100"/>
    </location>
</feature>
<dbReference type="PANTHER" id="PTHR37171">
    <property type="entry name" value="SERINE/THREONINE-PROTEIN KINASE YRZF-RELATED"/>
    <property type="match status" value="1"/>
</dbReference>
<dbReference type="GO" id="GO:0004672">
    <property type="term" value="F:protein kinase activity"/>
    <property type="evidence" value="ECO:0007669"/>
    <property type="project" value="InterPro"/>
</dbReference>
<dbReference type="PANTHER" id="PTHR37171:SF1">
    <property type="entry name" value="SERINE_THREONINE-PROTEIN KINASE YRZF-RELATED"/>
    <property type="match status" value="1"/>
</dbReference>
<gene>
    <name evidence="3" type="ORF">FOYG_02290</name>
</gene>
<dbReference type="EMBL" id="JH717840">
    <property type="protein sequence ID" value="EWY97450.1"/>
    <property type="molecule type" value="Genomic_DNA"/>
</dbReference>
<dbReference type="OrthoDB" id="8905873at2759"/>
<dbReference type="PROSITE" id="PS50011">
    <property type="entry name" value="PROTEIN_KINASE_DOM"/>
    <property type="match status" value="1"/>
</dbReference>
<dbReference type="Proteomes" id="UP000030753">
    <property type="component" value="Unassembled WGS sequence"/>
</dbReference>
<feature type="domain" description="Protein kinase" evidence="2">
    <location>
        <begin position="166"/>
        <end position="384"/>
    </location>
</feature>
<protein>
    <recommendedName>
        <fullName evidence="2">Protein kinase domain-containing protein</fullName>
    </recommendedName>
</protein>
<evidence type="ECO:0000256" key="1">
    <source>
        <dbReference type="SAM" id="MobiDB-lite"/>
    </source>
</evidence>
<name>W9IVX7_FUSOX</name>
<proteinExistence type="predicted"/>